<dbReference type="HOGENOM" id="CLU_1573679_0_0_1"/>
<evidence type="ECO:0000313" key="2">
    <source>
        <dbReference type="Proteomes" id="UP000000600"/>
    </source>
</evidence>
<dbReference type="AlphaFoldDB" id="A0DM63"/>
<accession>A0DM63</accession>
<dbReference type="EMBL" id="CT868496">
    <property type="protein sequence ID" value="CAK84130.1"/>
    <property type="molecule type" value="Genomic_DNA"/>
</dbReference>
<gene>
    <name evidence="1" type="ORF">GSPATT00018348001</name>
</gene>
<sequence>MGVCQYRFYGSKSHRQNHSKLLMSKWQKRILKPKLIYSSITYSLYELHLKGQVHFLQQYFCFKNKKSIKGETLAKCQAVLKTQIFIKVILLINNSQSQYGIVQHNVTGVVNLARNIQKPAEPDQDFDQLVADMKKSRFKYKKDKKIFLWKLIIYQRQRILLQLGGNLHEK</sequence>
<proteinExistence type="predicted"/>
<evidence type="ECO:0000313" key="1">
    <source>
        <dbReference type="EMBL" id="CAK84130.1"/>
    </source>
</evidence>
<dbReference type="Proteomes" id="UP000000600">
    <property type="component" value="Unassembled WGS sequence"/>
</dbReference>
<dbReference type="InParanoid" id="A0DM63"/>
<dbReference type="KEGG" id="ptm:GSPATT00018348001"/>
<reference evidence="1 2" key="1">
    <citation type="journal article" date="2006" name="Nature">
        <title>Global trends of whole-genome duplications revealed by the ciliate Paramecium tetraurelia.</title>
        <authorList>
            <consortium name="Genoscope"/>
            <person name="Aury J.-M."/>
            <person name="Jaillon O."/>
            <person name="Duret L."/>
            <person name="Noel B."/>
            <person name="Jubin C."/>
            <person name="Porcel B.M."/>
            <person name="Segurens B."/>
            <person name="Daubin V."/>
            <person name="Anthouard V."/>
            <person name="Aiach N."/>
            <person name="Arnaiz O."/>
            <person name="Billaut A."/>
            <person name="Beisson J."/>
            <person name="Blanc I."/>
            <person name="Bouhouche K."/>
            <person name="Camara F."/>
            <person name="Duharcourt S."/>
            <person name="Guigo R."/>
            <person name="Gogendeau D."/>
            <person name="Katinka M."/>
            <person name="Keller A.-M."/>
            <person name="Kissmehl R."/>
            <person name="Klotz C."/>
            <person name="Koll F."/>
            <person name="Le Moue A."/>
            <person name="Lepere C."/>
            <person name="Malinsky S."/>
            <person name="Nowacki M."/>
            <person name="Nowak J.K."/>
            <person name="Plattner H."/>
            <person name="Poulain J."/>
            <person name="Ruiz F."/>
            <person name="Serrano V."/>
            <person name="Zagulski M."/>
            <person name="Dessen P."/>
            <person name="Betermier M."/>
            <person name="Weissenbach J."/>
            <person name="Scarpelli C."/>
            <person name="Schachter V."/>
            <person name="Sperling L."/>
            <person name="Meyer E."/>
            <person name="Cohen J."/>
            <person name="Wincker P."/>
        </authorList>
    </citation>
    <scope>NUCLEOTIDE SEQUENCE [LARGE SCALE GENOMIC DNA]</scope>
    <source>
        <strain evidence="1 2">Stock d4-2</strain>
    </source>
</reference>
<name>A0DM63_PARTE</name>
<keyword evidence="2" id="KW-1185">Reference proteome</keyword>
<protein>
    <submittedName>
        <fullName evidence="1">Uncharacterized protein</fullName>
    </submittedName>
</protein>
<organism evidence="1 2">
    <name type="scientific">Paramecium tetraurelia</name>
    <dbReference type="NCBI Taxonomy" id="5888"/>
    <lineage>
        <taxon>Eukaryota</taxon>
        <taxon>Sar</taxon>
        <taxon>Alveolata</taxon>
        <taxon>Ciliophora</taxon>
        <taxon>Intramacronucleata</taxon>
        <taxon>Oligohymenophorea</taxon>
        <taxon>Peniculida</taxon>
        <taxon>Parameciidae</taxon>
        <taxon>Paramecium</taxon>
    </lineage>
</organism>
<dbReference type="RefSeq" id="XP_001451527.1">
    <property type="nucleotide sequence ID" value="XM_001451490.1"/>
</dbReference>
<dbReference type="GeneID" id="5037312"/>